<dbReference type="Proteomes" id="UP000838763">
    <property type="component" value="Unassembled WGS sequence"/>
</dbReference>
<gene>
    <name evidence="1" type="ORF">PPNO1_LOCUS533</name>
</gene>
<reference evidence="1" key="1">
    <citation type="submission" date="2022-11" db="EMBL/GenBank/DDBJ databases">
        <authorList>
            <person name="Scott C."/>
            <person name="Bruce N."/>
        </authorList>
    </citation>
    <scope>NUCLEOTIDE SEQUENCE</scope>
</reference>
<name>A0A9P1GUU4_9PEZI</name>
<dbReference type="AlphaFoldDB" id="A0A9P1GUU4"/>
<dbReference type="OrthoDB" id="10624258at2759"/>
<accession>A0A9P1GUU4</accession>
<evidence type="ECO:0000313" key="1">
    <source>
        <dbReference type="EMBL" id="CAI4210733.1"/>
    </source>
</evidence>
<comment type="caution">
    <text evidence="1">The sequence shown here is derived from an EMBL/GenBank/DDBJ whole genome shotgun (WGS) entry which is preliminary data.</text>
</comment>
<evidence type="ECO:0000313" key="2">
    <source>
        <dbReference type="Proteomes" id="UP000838763"/>
    </source>
</evidence>
<keyword evidence="2" id="KW-1185">Reference proteome</keyword>
<organism evidence="1 2">
    <name type="scientific">Parascedosporium putredinis</name>
    <dbReference type="NCBI Taxonomy" id="1442378"/>
    <lineage>
        <taxon>Eukaryota</taxon>
        <taxon>Fungi</taxon>
        <taxon>Dikarya</taxon>
        <taxon>Ascomycota</taxon>
        <taxon>Pezizomycotina</taxon>
        <taxon>Sordariomycetes</taxon>
        <taxon>Hypocreomycetidae</taxon>
        <taxon>Microascales</taxon>
        <taxon>Microascaceae</taxon>
        <taxon>Parascedosporium</taxon>
    </lineage>
</organism>
<proteinExistence type="predicted"/>
<sequence>MVGPSTSQQLRSLYLARASKRKNQPRIPNEFWEKHLWTACQLYARVTVDEVVEIAQKEWGSSAKVQSEYSRRQFTHRFNSIKVYKNHGTKGSKRSTDQQLCPADFHLAISDYPEAFNIYFKQLGKCTLPKHFLGLLINCARSCDLEPDAHKLQELIAKYIMDSGPNPDEETSRFISALHLLDGYIDKKMGRSSQIFAEKMDRGLRGLLDDQGCLRLPETLSAVVEVPVLILLSLGVGIHEDRAEAGTLDMDLESVDYFSGDRGTFGHEWEDYGEDGSAMFTAFAATRTVFDKGKIHQMLAGKLNRAQELACEDAIVKCVDWAIKKLSEAPSEMIPEHLNLLYESLAAAQDGKDSTSKTWTCFIYLYCFLYMRYYEEFSGKPCDWSNHAFKYCGISTPVLIHILGSLVMQAPDNAPAHDQGLESAFGSRESLFTFLCDRAKAFRQEERPFLHFLDEYQYLITHIYTPQERDYMQCVFKHTRSFGRSLGLTVAGMEVSDPDIELEE</sequence>
<dbReference type="EMBL" id="CALLCH030000001">
    <property type="protein sequence ID" value="CAI4210733.1"/>
    <property type="molecule type" value="Genomic_DNA"/>
</dbReference>
<protein>
    <recommendedName>
        <fullName evidence="3">Clr5 domain-containing protein</fullName>
    </recommendedName>
</protein>
<evidence type="ECO:0008006" key="3">
    <source>
        <dbReference type="Google" id="ProtNLM"/>
    </source>
</evidence>